<evidence type="ECO:0000259" key="10">
    <source>
        <dbReference type="PROSITE" id="PS51371"/>
    </source>
</evidence>
<dbReference type="Gene3D" id="3.10.580.10">
    <property type="entry name" value="CBS-domain"/>
    <property type="match status" value="1"/>
</dbReference>
<evidence type="ECO:0000256" key="3">
    <source>
        <dbReference type="ARBA" id="ARBA00022737"/>
    </source>
</evidence>
<dbReference type="InterPro" id="IPR016169">
    <property type="entry name" value="FAD-bd_PCMH_sub2"/>
</dbReference>
<dbReference type="Gene3D" id="3.30.465.10">
    <property type="match status" value="1"/>
</dbReference>
<protein>
    <recommendedName>
        <fullName evidence="8">Magnesium and cobalt efflux protein CorC</fullName>
    </recommendedName>
</protein>
<dbReference type="SUPFAM" id="SSF54631">
    <property type="entry name" value="CBS-domain pair"/>
    <property type="match status" value="1"/>
</dbReference>
<keyword evidence="5 9" id="KW-0129">CBS domain</keyword>
<organism evidence="11 12">
    <name type="scientific">Kingella kingae</name>
    <dbReference type="NCBI Taxonomy" id="504"/>
    <lineage>
        <taxon>Bacteria</taxon>
        <taxon>Pseudomonadati</taxon>
        <taxon>Pseudomonadota</taxon>
        <taxon>Betaproteobacteria</taxon>
        <taxon>Neisseriales</taxon>
        <taxon>Neisseriaceae</taxon>
        <taxon>Kingella</taxon>
    </lineage>
</organism>
<accession>A0AAX2J113</accession>
<dbReference type="Proteomes" id="UP000248598">
    <property type="component" value="Chromosome 1"/>
</dbReference>
<evidence type="ECO:0000313" key="11">
    <source>
        <dbReference type="EMBL" id="SQH23899.1"/>
    </source>
</evidence>
<gene>
    <name evidence="11" type="primary">corC</name>
    <name evidence="11" type="ORF">NCTC10529_00043</name>
</gene>
<evidence type="ECO:0000256" key="2">
    <source>
        <dbReference type="ARBA" id="ARBA00022448"/>
    </source>
</evidence>
<dbReference type="InterPro" id="IPR005170">
    <property type="entry name" value="Transptr-assoc_dom"/>
</dbReference>
<dbReference type="Pfam" id="PF03471">
    <property type="entry name" value="CorC_HlyC"/>
    <property type="match status" value="1"/>
</dbReference>
<evidence type="ECO:0000313" key="12">
    <source>
        <dbReference type="Proteomes" id="UP000248598"/>
    </source>
</evidence>
<dbReference type="InterPro" id="IPR000644">
    <property type="entry name" value="CBS_dom"/>
</dbReference>
<proteinExistence type="inferred from homology"/>
<dbReference type="SUPFAM" id="SSF56176">
    <property type="entry name" value="FAD-binding/transporter-associated domain-like"/>
    <property type="match status" value="1"/>
</dbReference>
<dbReference type="PANTHER" id="PTHR22777">
    <property type="entry name" value="HEMOLYSIN-RELATED"/>
    <property type="match status" value="1"/>
</dbReference>
<name>A0AAX2J113_KINKI</name>
<dbReference type="Pfam" id="PF21917">
    <property type="entry name" value="NMB0537_N"/>
    <property type="match status" value="1"/>
</dbReference>
<evidence type="ECO:0000256" key="6">
    <source>
        <dbReference type="ARBA" id="ARBA00023285"/>
    </source>
</evidence>
<evidence type="ECO:0000256" key="9">
    <source>
        <dbReference type="PROSITE-ProRule" id="PRU00703"/>
    </source>
</evidence>
<dbReference type="GO" id="GO:0005886">
    <property type="term" value="C:plasma membrane"/>
    <property type="evidence" value="ECO:0007669"/>
    <property type="project" value="TreeGrafter"/>
</dbReference>
<dbReference type="EMBL" id="LS483426">
    <property type="protein sequence ID" value="SQH23899.1"/>
    <property type="molecule type" value="Genomic_DNA"/>
</dbReference>
<dbReference type="GeneID" id="93261379"/>
<keyword evidence="2" id="KW-0813">Transport</keyword>
<dbReference type="GO" id="GO:0050660">
    <property type="term" value="F:flavin adenine dinucleotide binding"/>
    <property type="evidence" value="ECO:0007669"/>
    <property type="project" value="InterPro"/>
</dbReference>
<dbReference type="SMART" id="SM01091">
    <property type="entry name" value="CorC_HlyC"/>
    <property type="match status" value="1"/>
</dbReference>
<feature type="domain" description="CBS" evidence="10">
    <location>
        <begin position="63"/>
        <end position="124"/>
    </location>
</feature>
<comment type="function">
    <text evidence="7">Plays a role in the transport of magnesium and cobalt ions.</text>
</comment>
<evidence type="ECO:0000256" key="8">
    <source>
        <dbReference type="ARBA" id="ARBA00040729"/>
    </source>
</evidence>
<dbReference type="InterPro" id="IPR046342">
    <property type="entry name" value="CBS_dom_sf"/>
</dbReference>
<dbReference type="AlphaFoldDB" id="A0AAX2J113"/>
<dbReference type="InterPro" id="IPR036318">
    <property type="entry name" value="FAD-bd_PCMH-like_sf"/>
</dbReference>
<keyword evidence="3" id="KW-0677">Repeat</keyword>
<dbReference type="SMART" id="SM00116">
    <property type="entry name" value="CBS"/>
    <property type="match status" value="2"/>
</dbReference>
<dbReference type="PANTHER" id="PTHR22777:SF27">
    <property type="entry name" value="MAGNESIUM AND COBALT EFFLUX PROTEIN CORC"/>
    <property type="match status" value="1"/>
</dbReference>
<reference evidence="11 12" key="1">
    <citation type="submission" date="2018-06" db="EMBL/GenBank/DDBJ databases">
        <authorList>
            <consortium name="Pathogen Informatics"/>
            <person name="Doyle S."/>
        </authorList>
    </citation>
    <scope>NUCLEOTIDE SEQUENCE [LARGE SCALE GENOMIC DNA]</scope>
    <source>
        <strain evidence="11 12">NCTC10529</strain>
    </source>
</reference>
<dbReference type="RefSeq" id="WP_003787359.1">
    <property type="nucleotide sequence ID" value="NZ_CP045141.1"/>
</dbReference>
<feature type="domain" description="CBS" evidence="10">
    <location>
        <begin position="127"/>
        <end position="184"/>
    </location>
</feature>
<sequence length="277" mass="31416">MDTQSPSLINRLFKRVSGHSPDNLDDLFSILRQANAQDLIDSDTLSRQENLLKFNQKQVRDVMISRAQMDVLKTTDSIERIIAYTVDTAHSRFPVIAEDKDHVIGILHAKDLLKYVSNADNFKLEHILRPAVFVPEGKPLPTLLKEFQSQRNHMAIVVDEYGGISGLVTFEDLIEEIVGKIEDEFDEDDSADNISAVSAERWRIKATTEISDFNQHFGTQFSNEEVDTIGGLIIHELGHLPVRGEKVQLGDLLFNVARADNRRLHTLMVTRLKDTEQ</sequence>
<dbReference type="InterPro" id="IPR054115">
    <property type="entry name" value="CorC_N"/>
</dbReference>
<keyword evidence="4" id="KW-0460">Magnesium</keyword>
<evidence type="ECO:0000256" key="5">
    <source>
        <dbReference type="ARBA" id="ARBA00023122"/>
    </source>
</evidence>
<dbReference type="PROSITE" id="PS51371">
    <property type="entry name" value="CBS"/>
    <property type="match status" value="2"/>
</dbReference>
<evidence type="ECO:0000256" key="1">
    <source>
        <dbReference type="ARBA" id="ARBA00006337"/>
    </source>
</evidence>
<dbReference type="FunFam" id="3.10.580.10:FF:000002">
    <property type="entry name" value="Magnesium/cobalt efflux protein CorC"/>
    <property type="match status" value="1"/>
</dbReference>
<dbReference type="InterPro" id="IPR044751">
    <property type="entry name" value="Ion_transp-like_CBS"/>
</dbReference>
<keyword evidence="6" id="KW-0170">Cobalt</keyword>
<dbReference type="CDD" id="cd04590">
    <property type="entry name" value="CBS_pair_CorC_HlyC_assoc"/>
    <property type="match status" value="1"/>
</dbReference>
<evidence type="ECO:0000256" key="4">
    <source>
        <dbReference type="ARBA" id="ARBA00022842"/>
    </source>
</evidence>
<comment type="similarity">
    <text evidence="1">Belongs to the UPF0053 family.</text>
</comment>
<dbReference type="Pfam" id="PF00571">
    <property type="entry name" value="CBS"/>
    <property type="match status" value="2"/>
</dbReference>
<evidence type="ECO:0000256" key="7">
    <source>
        <dbReference type="ARBA" id="ARBA00037273"/>
    </source>
</evidence>